<organism evidence="2 3">
    <name type="scientific">Xanthomonas hortorum pv. vitians</name>
    <dbReference type="NCBI Taxonomy" id="83224"/>
    <lineage>
        <taxon>Bacteria</taxon>
        <taxon>Pseudomonadati</taxon>
        <taxon>Pseudomonadota</taxon>
        <taxon>Gammaproteobacteria</taxon>
        <taxon>Lysobacterales</taxon>
        <taxon>Lysobacteraceae</taxon>
        <taxon>Xanthomonas</taxon>
    </lineage>
</organism>
<evidence type="ECO:0000313" key="3">
    <source>
        <dbReference type="Proteomes" id="UP001187425"/>
    </source>
</evidence>
<dbReference type="Proteomes" id="UP001187425">
    <property type="component" value="Unassembled WGS sequence"/>
</dbReference>
<proteinExistence type="predicted"/>
<comment type="caution">
    <text evidence="2">The sequence shown here is derived from an EMBL/GenBank/DDBJ whole genome shotgun (WGS) entry which is preliminary data.</text>
</comment>
<dbReference type="AlphaFoldDB" id="A0AAW8ZS54"/>
<evidence type="ECO:0000256" key="1">
    <source>
        <dbReference type="SAM" id="Phobius"/>
    </source>
</evidence>
<reference evidence="2 3" key="1">
    <citation type="submission" date="2023-10" db="EMBL/GenBank/DDBJ databases">
        <title>A new tool for lettuce pathogen research.</title>
        <authorList>
            <person name="Horton K.N."/>
            <person name="Cseke L.J."/>
            <person name="Badiwe M."/>
            <person name="Tesfaye D."/>
            <person name="Klein A."/>
            <person name="Su J."/>
            <person name="Potnis N."/>
            <person name="Gassmann W."/>
        </authorList>
    </citation>
    <scope>NUCLEOTIDE SEQUENCE [LARGE SCALE GENOMIC DNA]</scope>
    <source>
        <strain evidence="2 3">JSKH1901</strain>
    </source>
</reference>
<keyword evidence="1" id="KW-0472">Membrane</keyword>
<sequence>MKFKHSLVYAIRHYFVFLVLNCFLVGFGIYGFATFEPAAPNAAFTSPADSYGQLLYLVGIVAGIFGLIWIARRSA</sequence>
<keyword evidence="1" id="KW-0812">Transmembrane</keyword>
<name>A0AAW8ZS54_9XANT</name>
<gene>
    <name evidence="2" type="ORF">R4K57_11010</name>
</gene>
<accession>A0AAW8ZS54</accession>
<dbReference type="EMBL" id="JAWMQI010000035">
    <property type="protein sequence ID" value="MDV7248929.1"/>
    <property type="molecule type" value="Genomic_DNA"/>
</dbReference>
<feature type="transmembrane region" description="Helical" evidence="1">
    <location>
        <begin position="12"/>
        <end position="33"/>
    </location>
</feature>
<feature type="transmembrane region" description="Helical" evidence="1">
    <location>
        <begin position="53"/>
        <end position="71"/>
    </location>
</feature>
<keyword evidence="1" id="KW-1133">Transmembrane helix</keyword>
<evidence type="ECO:0000313" key="2">
    <source>
        <dbReference type="EMBL" id="MDV7248929.1"/>
    </source>
</evidence>
<protein>
    <submittedName>
        <fullName evidence="2">Uncharacterized protein</fullName>
    </submittedName>
</protein>
<dbReference type="RefSeq" id="WP_039445304.1">
    <property type="nucleotide sequence ID" value="NZ_JAWMQI010000035.1"/>
</dbReference>